<dbReference type="AlphaFoldDB" id="A0A917PBD0"/>
<reference evidence="1" key="2">
    <citation type="submission" date="2020-09" db="EMBL/GenBank/DDBJ databases">
        <authorList>
            <person name="Sun Q."/>
            <person name="Ohkuma M."/>
        </authorList>
    </citation>
    <scope>NUCLEOTIDE SEQUENCE</scope>
    <source>
        <strain evidence="1">JCM 14371</strain>
    </source>
</reference>
<comment type="caution">
    <text evidence="1">The sequence shown here is derived from an EMBL/GenBank/DDBJ whole genome shotgun (WGS) entry which is preliminary data.</text>
</comment>
<protein>
    <submittedName>
        <fullName evidence="1">Uncharacterized protein</fullName>
    </submittedName>
</protein>
<sequence>MSAMIILHSQDGADLFWKDTSGAFDRIAEHVMQDRDIPAPLLDYLREYRPNGFLDLTEFDTVSLRYFLGAAHRLFDEIDQHKDDAGRRYMLISLGHLIRVGQQAMCANELLPVAES</sequence>
<name>A0A917PBD0_9DEIO</name>
<reference evidence="1" key="1">
    <citation type="journal article" date="2014" name="Int. J. Syst. Evol. Microbiol.">
        <title>Complete genome sequence of Corynebacterium casei LMG S-19264T (=DSM 44701T), isolated from a smear-ripened cheese.</title>
        <authorList>
            <consortium name="US DOE Joint Genome Institute (JGI-PGF)"/>
            <person name="Walter F."/>
            <person name="Albersmeier A."/>
            <person name="Kalinowski J."/>
            <person name="Ruckert C."/>
        </authorList>
    </citation>
    <scope>NUCLEOTIDE SEQUENCE</scope>
    <source>
        <strain evidence="1">JCM 14371</strain>
    </source>
</reference>
<evidence type="ECO:0000313" key="2">
    <source>
        <dbReference type="Proteomes" id="UP000635726"/>
    </source>
</evidence>
<proteinExistence type="predicted"/>
<accession>A0A917PBD0</accession>
<gene>
    <name evidence="1" type="ORF">GCM10008939_12320</name>
</gene>
<organism evidence="1 2">
    <name type="scientific">Deinococcus aquiradiocola</name>
    <dbReference type="NCBI Taxonomy" id="393059"/>
    <lineage>
        <taxon>Bacteria</taxon>
        <taxon>Thermotogati</taxon>
        <taxon>Deinococcota</taxon>
        <taxon>Deinococci</taxon>
        <taxon>Deinococcales</taxon>
        <taxon>Deinococcaceae</taxon>
        <taxon>Deinococcus</taxon>
    </lineage>
</organism>
<dbReference type="RefSeq" id="WP_188961408.1">
    <property type="nucleotide sequence ID" value="NZ_BMOE01000003.1"/>
</dbReference>
<dbReference type="Proteomes" id="UP000635726">
    <property type="component" value="Unassembled WGS sequence"/>
</dbReference>
<evidence type="ECO:0000313" key="1">
    <source>
        <dbReference type="EMBL" id="GGJ69474.1"/>
    </source>
</evidence>
<keyword evidence="2" id="KW-1185">Reference proteome</keyword>
<dbReference type="EMBL" id="BMOE01000003">
    <property type="protein sequence ID" value="GGJ69474.1"/>
    <property type="molecule type" value="Genomic_DNA"/>
</dbReference>